<dbReference type="InterPro" id="IPR012334">
    <property type="entry name" value="Pectin_lyas_fold"/>
</dbReference>
<dbReference type="PROSITE" id="PS51257">
    <property type="entry name" value="PROKAR_LIPOPROTEIN"/>
    <property type="match status" value="1"/>
</dbReference>
<sequence length="944" mass="104734">MTKFTLLGGMLSGLCLSVALVSCQKTGGDVAGFGKDGDIRSVVPAAGLEKGRRTTPPGLHFFVSTEGNDDWTGLEPAWVKETPNGPFRTLAKAQAVVRGLPRLPGLPVTVHVRGGVYRIEDAWRFEPKDSGLADAPVVWQAYKDEKPVVSGARVIDQWTLAADGTWMAELPAVAAGSWDVNQLFVNGQRRQRCRLPKKGFFRMAGPAVIWKNRDEANRNPRSKDSFLYNEGDVEAWDDIRNGVVWMYNSWTASIHHLAEITPAEKTLRFTKGMQWPIGHWDRKQRYHVENVRAALTDPGEWYMDYATGILSYLPMPGETPASCVVEAPVAQQLLVLQGDSEVGQFVENLVFSGIAFHHNAFVMPQDAMHDGQAAVGLTGAVYTNSARNCRFEDLNIAHTGTYGLWFAKGSQDNVLIRSELHDLGGGGVKIGESGGESNEATACRGNTVENCFIHDGGVIAQAGVGVLILRSSYNTLRHNEICDLYYSAVSVGWSWGYAPSSANHNVVEYNHLHHIGYGVLSDMGAIYTLGISPGTVLRGNHIHDIFSYSYGGWGLYTDEGSTEVLMEHNVVYNTKSGGFHQHYGRENIVRNNILAFSHEGQIIRSRQEAHSSFTVENNVVIFDNGRPYGGNWGNGNYLMRNNLYWDVTREPFEFSGYPLAEFQREEGQELGSVIAEPGFVNAAKFNFHLKEGAAAYPYVKDAVAAMAKAGLYGPSWWTRKPAQKQYKEVIPEMIPPKSERPRLGFLRELKLDFADVAVGEKSPVGSTSGEDEILGSSIRVSEEQPAPGGKRALKFVDADGLKFEWEPHLVYNFHWRKGVLTGSFAVFLKDDQAICWHEWRDSSAPYKVGPSIRFYGDGRLTVLDQELARFPKQTWLQVKIVCSVNPDAPATYDLEVTPAGDETKVFKGLEYGSKDWKELTWVGFVSEAKVRSEFFLGNVDFTRK</sequence>
<protein>
    <recommendedName>
        <fullName evidence="1">Right handed beta helix domain-containing protein</fullName>
    </recommendedName>
</protein>
<evidence type="ECO:0000259" key="1">
    <source>
        <dbReference type="Pfam" id="PF13229"/>
    </source>
</evidence>
<comment type="caution">
    <text evidence="2">The sequence shown here is derived from an EMBL/GenBank/DDBJ whole genome shotgun (WGS) entry which is preliminary data.</text>
</comment>
<dbReference type="InterPro" id="IPR011050">
    <property type="entry name" value="Pectin_lyase_fold/virulence"/>
</dbReference>
<dbReference type="SMART" id="SM00710">
    <property type="entry name" value="PbH1"/>
    <property type="match status" value="9"/>
</dbReference>
<accession>A0AAE3VK85</accession>
<dbReference type="RefSeq" id="WP_307265236.1">
    <property type="nucleotide sequence ID" value="NZ_JAUSVL010000001.1"/>
</dbReference>
<dbReference type="SUPFAM" id="SSF51126">
    <property type="entry name" value="Pectin lyase-like"/>
    <property type="match status" value="1"/>
</dbReference>
<dbReference type="InterPro" id="IPR006626">
    <property type="entry name" value="PbH1"/>
</dbReference>
<dbReference type="EMBL" id="JAUSVL010000001">
    <property type="protein sequence ID" value="MDQ0291861.1"/>
    <property type="molecule type" value="Genomic_DNA"/>
</dbReference>
<reference evidence="2" key="1">
    <citation type="submission" date="2023-07" db="EMBL/GenBank/DDBJ databases">
        <title>Genomic Encyclopedia of Type Strains, Phase IV (KMG-IV): sequencing the most valuable type-strain genomes for metagenomic binning, comparative biology and taxonomic classification.</title>
        <authorList>
            <person name="Goeker M."/>
        </authorList>
    </citation>
    <scope>NUCLEOTIDE SEQUENCE</scope>
    <source>
        <strain evidence="2">DSM 24202</strain>
    </source>
</reference>
<gene>
    <name evidence="2" type="ORF">J3R75_003968</name>
</gene>
<feature type="domain" description="Right handed beta helix" evidence="1">
    <location>
        <begin position="380"/>
        <end position="544"/>
    </location>
</feature>
<dbReference type="Gene3D" id="2.160.20.10">
    <property type="entry name" value="Single-stranded right-handed beta-helix, Pectin lyase-like"/>
    <property type="match status" value="2"/>
</dbReference>
<dbReference type="Pfam" id="PF13229">
    <property type="entry name" value="Beta_helix"/>
    <property type="match status" value="1"/>
</dbReference>
<organism evidence="2 3">
    <name type="scientific">Oligosphaera ethanolica</name>
    <dbReference type="NCBI Taxonomy" id="760260"/>
    <lineage>
        <taxon>Bacteria</taxon>
        <taxon>Pseudomonadati</taxon>
        <taxon>Lentisphaerota</taxon>
        <taxon>Oligosphaeria</taxon>
        <taxon>Oligosphaerales</taxon>
        <taxon>Oligosphaeraceae</taxon>
        <taxon>Oligosphaera</taxon>
    </lineage>
</organism>
<keyword evidence="3" id="KW-1185">Reference proteome</keyword>
<evidence type="ECO:0000313" key="3">
    <source>
        <dbReference type="Proteomes" id="UP001238163"/>
    </source>
</evidence>
<dbReference type="PANTHER" id="PTHR36453:SF1">
    <property type="entry name" value="RIGHT HANDED BETA HELIX DOMAIN-CONTAINING PROTEIN"/>
    <property type="match status" value="1"/>
</dbReference>
<dbReference type="InterPro" id="IPR039448">
    <property type="entry name" value="Beta_helix"/>
</dbReference>
<name>A0AAE3VK85_9BACT</name>
<dbReference type="Proteomes" id="UP001238163">
    <property type="component" value="Unassembled WGS sequence"/>
</dbReference>
<dbReference type="PANTHER" id="PTHR36453">
    <property type="entry name" value="SECRETED PROTEIN-RELATED"/>
    <property type="match status" value="1"/>
</dbReference>
<dbReference type="AlphaFoldDB" id="A0AAE3VK85"/>
<proteinExistence type="predicted"/>
<evidence type="ECO:0000313" key="2">
    <source>
        <dbReference type="EMBL" id="MDQ0291861.1"/>
    </source>
</evidence>